<name>T0LBW6_9MICR</name>
<dbReference type="Pfam" id="PF15249">
    <property type="entry name" value="GLTSCR1"/>
    <property type="match status" value="1"/>
</dbReference>
<accession>T0LBW6</accession>
<dbReference type="InterPro" id="IPR015671">
    <property type="entry name" value="GSCR1_dom"/>
</dbReference>
<dbReference type="HOGENOM" id="CLU_1806729_0_0_1"/>
<proteinExistence type="predicted"/>
<dbReference type="AlphaFoldDB" id="T0LBW6"/>
<feature type="domain" description="GLTSCR protein conserved" evidence="1">
    <location>
        <begin position="5"/>
        <end position="104"/>
    </location>
</feature>
<sequence>MDLLKINNPDLRPFVSLNHAYDVLMSYHVFYPCLYEDMMFYKTSDVYKNGVLDIDVVDRLMCSLNSLRECNIDNEIKTKINTLSNEVRTNMNNNVNTYIVNNDINTTSNNKQDSNKTYNIPIGSNNSYDSIACELLIYHDQKK</sequence>
<protein>
    <recommendedName>
        <fullName evidence="1">GLTSCR protein conserved domain-containing protein</fullName>
    </recommendedName>
</protein>
<reference evidence="2 3" key="1">
    <citation type="journal article" date="2013" name="BMC Genomics">
        <title>Genome sequencing and comparative genomics of honey bee microsporidia, Nosema apis reveal novel insights into host-parasite interactions.</title>
        <authorList>
            <person name="Chen Yp."/>
            <person name="Pettis J.S."/>
            <person name="Zhao Y."/>
            <person name="Liu X."/>
            <person name="Tallon L.J."/>
            <person name="Sadzewicz L.D."/>
            <person name="Li R."/>
            <person name="Zheng H."/>
            <person name="Huang S."/>
            <person name="Zhang X."/>
            <person name="Hamilton M.C."/>
            <person name="Pernal S.F."/>
            <person name="Melathopoulos A.P."/>
            <person name="Yan X."/>
            <person name="Evans J.D."/>
        </authorList>
    </citation>
    <scope>NUCLEOTIDE SEQUENCE [LARGE SCALE GENOMIC DNA]</scope>
    <source>
        <strain evidence="2 3">BRL 01</strain>
    </source>
</reference>
<organism evidence="2 3">
    <name type="scientific">Vairimorpha apis BRL 01</name>
    <dbReference type="NCBI Taxonomy" id="1037528"/>
    <lineage>
        <taxon>Eukaryota</taxon>
        <taxon>Fungi</taxon>
        <taxon>Fungi incertae sedis</taxon>
        <taxon>Microsporidia</taxon>
        <taxon>Nosematidae</taxon>
        <taxon>Vairimorpha</taxon>
    </lineage>
</organism>
<keyword evidence="3" id="KW-1185">Reference proteome</keyword>
<evidence type="ECO:0000259" key="1">
    <source>
        <dbReference type="Pfam" id="PF15249"/>
    </source>
</evidence>
<dbReference type="EMBL" id="KE647080">
    <property type="protein sequence ID" value="EQB61828.1"/>
    <property type="molecule type" value="Genomic_DNA"/>
</dbReference>
<dbReference type="OrthoDB" id="2194491at2759"/>
<evidence type="ECO:0000313" key="3">
    <source>
        <dbReference type="Proteomes" id="UP000053780"/>
    </source>
</evidence>
<evidence type="ECO:0000313" key="2">
    <source>
        <dbReference type="EMBL" id="EQB61828.1"/>
    </source>
</evidence>
<gene>
    <name evidence="2" type="ORF">NAPIS_ORF00586</name>
</gene>
<dbReference type="Proteomes" id="UP000053780">
    <property type="component" value="Unassembled WGS sequence"/>
</dbReference>
<dbReference type="VEuPathDB" id="MicrosporidiaDB:NAPIS_ORF00586"/>